<evidence type="ECO:0000256" key="1">
    <source>
        <dbReference type="SAM" id="Phobius"/>
    </source>
</evidence>
<keyword evidence="1" id="KW-0472">Membrane</keyword>
<organism evidence="3 4">
    <name type="scientific">Prevotella corporis</name>
    <dbReference type="NCBI Taxonomy" id="28128"/>
    <lineage>
        <taxon>Bacteria</taxon>
        <taxon>Pseudomonadati</taxon>
        <taxon>Bacteroidota</taxon>
        <taxon>Bacteroidia</taxon>
        <taxon>Bacteroidales</taxon>
        <taxon>Prevotellaceae</taxon>
        <taxon>Prevotella</taxon>
    </lineage>
</organism>
<feature type="transmembrane region" description="Helical" evidence="1">
    <location>
        <begin position="54"/>
        <end position="73"/>
    </location>
</feature>
<gene>
    <name evidence="3" type="ORF">HMPREF3226_00202</name>
</gene>
<name>A0A133QN29_9BACT</name>
<accession>A0A133QN29</accession>
<dbReference type="EMBL" id="LRQG01000010">
    <property type="protein sequence ID" value="KXA44285.1"/>
    <property type="molecule type" value="Genomic_DNA"/>
</dbReference>
<dbReference type="AlphaFoldDB" id="A0A133QN29"/>
<keyword evidence="1" id="KW-0812">Transmembrane</keyword>
<dbReference type="InterPro" id="IPR025349">
    <property type="entry name" value="DUF4253"/>
</dbReference>
<dbReference type="PATRIC" id="fig|28128.5.peg.202"/>
<proteinExistence type="predicted"/>
<evidence type="ECO:0000259" key="2">
    <source>
        <dbReference type="Pfam" id="PF14062"/>
    </source>
</evidence>
<sequence>MDLTFILVLIAVLVLMAFLYQRKQRKEKQMELDLETLTAKSDWVGVSNILKRQVYTWGALFLLTIGLLVASIVNHHKVIVAAITTAFMAYRFIKVYRLYRVFKDSVRTDDEEHVDIDELRRLTKEFLDCHYQEFDSSTTVFEITEAYKSALERGKSQGFYPVLVPVSENNFIGLTAEIDPDGPCYSVDMKKVRAWRRNMLATAVTDGHKKIDELLADSKADIEQDGSLDWRKDIIGECKEKLEGRNCFFERSDNSLLPYDYVLLAEVPVKHAWEVFAWLPFYADNYDIAVTDHMAVAKYWFERYGAVPAYVDSDMVGYYLDKPIAKSQAIDVALEHFAYCPDYIYQGYGTIANAASSICDSSIWEFWWD</sequence>
<dbReference type="Proteomes" id="UP000070533">
    <property type="component" value="Unassembled WGS sequence"/>
</dbReference>
<protein>
    <recommendedName>
        <fullName evidence="2">DUF4253 domain-containing protein</fullName>
    </recommendedName>
</protein>
<comment type="caution">
    <text evidence="3">The sequence shown here is derived from an EMBL/GenBank/DDBJ whole genome shotgun (WGS) entry which is preliminary data.</text>
</comment>
<feature type="domain" description="DUF4253" evidence="2">
    <location>
        <begin position="264"/>
        <end position="369"/>
    </location>
</feature>
<dbReference type="RefSeq" id="WP_060940013.1">
    <property type="nucleotide sequence ID" value="NZ_KQ957189.1"/>
</dbReference>
<reference evidence="4" key="1">
    <citation type="submission" date="2016-01" db="EMBL/GenBank/DDBJ databases">
        <authorList>
            <person name="Mitreva M."/>
            <person name="Pepin K.H."/>
            <person name="Mihindukulasuriya K.A."/>
            <person name="Fulton R."/>
            <person name="Fronick C."/>
            <person name="O'Laughlin M."/>
            <person name="Miner T."/>
            <person name="Herter B."/>
            <person name="Rosa B.A."/>
            <person name="Cordes M."/>
            <person name="Tomlinson C."/>
            <person name="Wollam A."/>
            <person name="Palsikar V.B."/>
            <person name="Mardis E.R."/>
            <person name="Wilson R.K."/>
        </authorList>
    </citation>
    <scope>NUCLEOTIDE SEQUENCE [LARGE SCALE GENOMIC DNA]</scope>
    <source>
        <strain evidence="4">MJR7716</strain>
    </source>
</reference>
<dbReference type="OrthoDB" id="4827574at2"/>
<dbReference type="STRING" id="28128.HMPREF3226_00202"/>
<keyword evidence="4" id="KW-1185">Reference proteome</keyword>
<dbReference type="Pfam" id="PF14062">
    <property type="entry name" value="DUF4253"/>
    <property type="match status" value="1"/>
</dbReference>
<feature type="transmembrane region" description="Helical" evidence="1">
    <location>
        <begin position="6"/>
        <end position="22"/>
    </location>
</feature>
<keyword evidence="1" id="KW-1133">Transmembrane helix</keyword>
<feature type="transmembrane region" description="Helical" evidence="1">
    <location>
        <begin position="79"/>
        <end position="99"/>
    </location>
</feature>
<dbReference type="eggNOG" id="ENOG502ZBZQ">
    <property type="taxonomic scope" value="Bacteria"/>
</dbReference>
<evidence type="ECO:0000313" key="3">
    <source>
        <dbReference type="EMBL" id="KXA44285.1"/>
    </source>
</evidence>
<evidence type="ECO:0000313" key="4">
    <source>
        <dbReference type="Proteomes" id="UP000070533"/>
    </source>
</evidence>